<feature type="domain" description="VOC" evidence="3">
    <location>
        <begin position="29"/>
        <end position="158"/>
    </location>
</feature>
<comment type="similarity">
    <text evidence="1">Belongs to the methylmalonyl-CoA epimerase family.</text>
</comment>
<dbReference type="NCBIfam" id="TIGR03081">
    <property type="entry name" value="metmalonyl_epim"/>
    <property type="match status" value="1"/>
</dbReference>
<evidence type="ECO:0000313" key="4">
    <source>
        <dbReference type="EMBL" id="CAB4324271.1"/>
    </source>
</evidence>
<dbReference type="InterPro" id="IPR029068">
    <property type="entry name" value="Glyas_Bleomycin-R_OHBP_Dase"/>
</dbReference>
<name>A0A6J7IMV9_9ZZZZ</name>
<keyword evidence="2" id="KW-0479">Metal-binding</keyword>
<evidence type="ECO:0000256" key="2">
    <source>
        <dbReference type="ARBA" id="ARBA00022723"/>
    </source>
</evidence>
<dbReference type="InterPro" id="IPR017515">
    <property type="entry name" value="MeMalonyl-CoA_epimerase"/>
</dbReference>
<evidence type="ECO:0000259" key="3">
    <source>
        <dbReference type="PROSITE" id="PS51819"/>
    </source>
</evidence>
<gene>
    <name evidence="4" type="ORF">UFOPK1392_02036</name>
    <name evidence="5" type="ORF">UFOPK3733_00707</name>
</gene>
<organism evidence="5">
    <name type="scientific">freshwater metagenome</name>
    <dbReference type="NCBI Taxonomy" id="449393"/>
    <lineage>
        <taxon>unclassified sequences</taxon>
        <taxon>metagenomes</taxon>
        <taxon>ecological metagenomes</taxon>
    </lineage>
</organism>
<dbReference type="Gene3D" id="3.10.180.10">
    <property type="entry name" value="2,3-Dihydroxybiphenyl 1,2-Dioxygenase, domain 1"/>
    <property type="match status" value="1"/>
</dbReference>
<dbReference type="GO" id="GO:0046872">
    <property type="term" value="F:metal ion binding"/>
    <property type="evidence" value="ECO:0007669"/>
    <property type="project" value="UniProtKB-KW"/>
</dbReference>
<dbReference type="PROSITE" id="PS51819">
    <property type="entry name" value="VOC"/>
    <property type="match status" value="1"/>
</dbReference>
<evidence type="ECO:0000256" key="1">
    <source>
        <dbReference type="ARBA" id="ARBA00009308"/>
    </source>
</evidence>
<dbReference type="EMBL" id="CAFBNC010000025">
    <property type="protein sequence ID" value="CAB4931642.1"/>
    <property type="molecule type" value="Genomic_DNA"/>
</dbReference>
<dbReference type="InterPro" id="IPR051785">
    <property type="entry name" value="MMCE/EMCE_epimerase"/>
</dbReference>
<reference evidence="5" key="1">
    <citation type="submission" date="2020-05" db="EMBL/GenBank/DDBJ databases">
        <authorList>
            <person name="Chiriac C."/>
            <person name="Salcher M."/>
            <person name="Ghai R."/>
            <person name="Kavagutti S V."/>
        </authorList>
    </citation>
    <scope>NUCLEOTIDE SEQUENCE</scope>
</reference>
<evidence type="ECO:0000313" key="5">
    <source>
        <dbReference type="EMBL" id="CAB4931642.1"/>
    </source>
</evidence>
<accession>A0A6J7IMV9</accession>
<dbReference type="EMBL" id="CAEMXZ010000124">
    <property type="protein sequence ID" value="CAB4324271.1"/>
    <property type="molecule type" value="Genomic_DNA"/>
</dbReference>
<dbReference type="AlphaFoldDB" id="A0A6J7IMV9"/>
<protein>
    <submittedName>
        <fullName evidence="5">Unannotated protein</fullName>
    </submittedName>
</protein>
<sequence length="158" mass="16917">MSITARRVGDDDPGVQMSESAAPAPLLTEIDHIAIAVPDLGAAIDYYRDTFGATVDHREVVESDGVEEALLKVAESYIQLLTPTRDDSTVAKWLTNRGGPGIHHIGYRVADCAVALEAVKAQGFRVLDDAPRPGSRGTTVAFIHPKDALGTLIELVQE</sequence>
<proteinExistence type="inferred from homology"/>
<dbReference type="PANTHER" id="PTHR43048">
    <property type="entry name" value="METHYLMALONYL-COA EPIMERASE"/>
    <property type="match status" value="1"/>
</dbReference>
<dbReference type="Pfam" id="PF13669">
    <property type="entry name" value="Glyoxalase_4"/>
    <property type="match status" value="1"/>
</dbReference>
<dbReference type="PANTHER" id="PTHR43048:SF3">
    <property type="entry name" value="METHYLMALONYL-COA EPIMERASE, MITOCHONDRIAL"/>
    <property type="match status" value="1"/>
</dbReference>
<dbReference type="GO" id="GO:0004493">
    <property type="term" value="F:methylmalonyl-CoA epimerase activity"/>
    <property type="evidence" value="ECO:0007669"/>
    <property type="project" value="TreeGrafter"/>
</dbReference>
<dbReference type="SUPFAM" id="SSF54593">
    <property type="entry name" value="Glyoxalase/Bleomycin resistance protein/Dihydroxybiphenyl dioxygenase"/>
    <property type="match status" value="1"/>
</dbReference>
<dbReference type="GO" id="GO:0046491">
    <property type="term" value="P:L-methylmalonyl-CoA metabolic process"/>
    <property type="evidence" value="ECO:0007669"/>
    <property type="project" value="TreeGrafter"/>
</dbReference>
<dbReference type="CDD" id="cd07249">
    <property type="entry name" value="MMCE"/>
    <property type="match status" value="1"/>
</dbReference>
<dbReference type="InterPro" id="IPR037523">
    <property type="entry name" value="VOC_core"/>
</dbReference>